<gene>
    <name evidence="10" type="ORF">A1O1_05967</name>
</gene>
<feature type="compositionally biased region" description="Low complexity" evidence="8">
    <location>
        <begin position="7"/>
        <end position="20"/>
    </location>
</feature>
<dbReference type="GO" id="GO:0003906">
    <property type="term" value="F:DNA-(apurinic or apyrimidinic site) endonuclease activity"/>
    <property type="evidence" value="ECO:0007669"/>
    <property type="project" value="TreeGrafter"/>
</dbReference>
<feature type="binding site" evidence="6">
    <location>
        <position position="42"/>
    </location>
    <ligand>
        <name>Mg(2+)</name>
        <dbReference type="ChEBI" id="CHEBI:18420"/>
        <label>1</label>
    </ligand>
</feature>
<evidence type="ECO:0000256" key="6">
    <source>
        <dbReference type="PIRSR" id="PIRSR604808-2"/>
    </source>
</evidence>
<proteinExistence type="inferred from homology"/>
<dbReference type="PANTHER" id="PTHR22748">
    <property type="entry name" value="AP ENDONUCLEASE"/>
    <property type="match status" value="1"/>
</dbReference>
<dbReference type="STRING" id="1182541.W9Y8M9"/>
<evidence type="ECO:0000256" key="5">
    <source>
        <dbReference type="PIRSR" id="PIRSR604808-1"/>
    </source>
</evidence>
<dbReference type="SUPFAM" id="SSF56219">
    <property type="entry name" value="DNase I-like"/>
    <property type="match status" value="1"/>
</dbReference>
<dbReference type="GO" id="GO:0008311">
    <property type="term" value="F:double-stranded DNA 3'-5' DNA exonuclease activity"/>
    <property type="evidence" value="ECO:0007669"/>
    <property type="project" value="TreeGrafter"/>
</dbReference>
<evidence type="ECO:0000256" key="1">
    <source>
        <dbReference type="ARBA" id="ARBA00007092"/>
    </source>
</evidence>
<keyword evidence="2 6" id="KW-0479">Metal-binding</keyword>
<keyword evidence="3" id="KW-0378">Hydrolase</keyword>
<feature type="active site" description="Proton acceptor" evidence="5">
    <location>
        <position position="329"/>
    </location>
</feature>
<evidence type="ECO:0000259" key="9">
    <source>
        <dbReference type="Pfam" id="PF03372"/>
    </source>
</evidence>
<feature type="active site" description="Proton donor/acceptor" evidence="5">
    <location>
        <position position="225"/>
    </location>
</feature>
<organism evidence="10 11">
    <name type="scientific">Capronia coronata CBS 617.96</name>
    <dbReference type="NCBI Taxonomy" id="1182541"/>
    <lineage>
        <taxon>Eukaryota</taxon>
        <taxon>Fungi</taxon>
        <taxon>Dikarya</taxon>
        <taxon>Ascomycota</taxon>
        <taxon>Pezizomycotina</taxon>
        <taxon>Eurotiomycetes</taxon>
        <taxon>Chaetothyriomycetidae</taxon>
        <taxon>Chaetothyriales</taxon>
        <taxon>Herpotrichiellaceae</taxon>
        <taxon>Capronia</taxon>
    </lineage>
</organism>
<dbReference type="AlphaFoldDB" id="W9Y8M9"/>
<keyword evidence="4 6" id="KW-0460">Magnesium</keyword>
<dbReference type="PANTHER" id="PTHR22748:SF14">
    <property type="entry name" value="ENDONUCLEASE_EXONUCLEASE_PHOSPHATASE DOMAIN-CONTAINING PROTEIN"/>
    <property type="match status" value="1"/>
</dbReference>
<feature type="site" description="Important for catalytic activity" evidence="7">
    <location>
        <position position="297"/>
    </location>
</feature>
<dbReference type="PROSITE" id="PS51435">
    <property type="entry name" value="AP_NUCLEASE_F1_4"/>
    <property type="match status" value="1"/>
</dbReference>
<dbReference type="GO" id="GO:0008081">
    <property type="term" value="F:phosphoric diester hydrolase activity"/>
    <property type="evidence" value="ECO:0007669"/>
    <property type="project" value="TreeGrafter"/>
</dbReference>
<protein>
    <recommendedName>
        <fullName evidence="9">Endonuclease/exonuclease/phosphatase domain-containing protein</fullName>
    </recommendedName>
</protein>
<keyword evidence="11" id="KW-1185">Reference proteome</keyword>
<feature type="site" description="Interaction with DNA substrate" evidence="7">
    <location>
        <position position="329"/>
    </location>
</feature>
<feature type="binding site" evidence="6">
    <location>
        <position position="225"/>
    </location>
    <ligand>
        <name>Mg(2+)</name>
        <dbReference type="ChEBI" id="CHEBI:18420"/>
        <label>1</label>
    </ligand>
</feature>
<evidence type="ECO:0000313" key="10">
    <source>
        <dbReference type="EMBL" id="EXJ85601.1"/>
    </source>
</evidence>
<feature type="binding site" evidence="6">
    <location>
        <position position="227"/>
    </location>
    <ligand>
        <name>Mg(2+)</name>
        <dbReference type="ChEBI" id="CHEBI:18420"/>
        <label>1</label>
    </ligand>
</feature>
<comment type="cofactor">
    <cofactor evidence="6">
        <name>Mg(2+)</name>
        <dbReference type="ChEBI" id="CHEBI:18420"/>
    </cofactor>
    <cofactor evidence="6">
        <name>Mn(2+)</name>
        <dbReference type="ChEBI" id="CHEBI:29035"/>
    </cofactor>
    <text evidence="6">Probably binds two magnesium or manganese ions per subunit.</text>
</comment>
<dbReference type="GO" id="GO:0046872">
    <property type="term" value="F:metal ion binding"/>
    <property type="evidence" value="ECO:0007669"/>
    <property type="project" value="UniProtKB-KW"/>
</dbReference>
<feature type="region of interest" description="Disordered" evidence="8">
    <location>
        <begin position="1"/>
        <end position="25"/>
    </location>
</feature>
<evidence type="ECO:0000313" key="11">
    <source>
        <dbReference type="Proteomes" id="UP000019484"/>
    </source>
</evidence>
<dbReference type="InterPro" id="IPR004808">
    <property type="entry name" value="AP_endonuc_1"/>
</dbReference>
<dbReference type="Pfam" id="PF03372">
    <property type="entry name" value="Exo_endo_phos"/>
    <property type="match status" value="1"/>
</dbReference>
<dbReference type="InterPro" id="IPR005135">
    <property type="entry name" value="Endo/exonuclease/phosphatase"/>
</dbReference>
<reference evidence="10 11" key="1">
    <citation type="submission" date="2013-03" db="EMBL/GenBank/DDBJ databases">
        <title>The Genome Sequence of Capronia coronata CBS 617.96.</title>
        <authorList>
            <consortium name="The Broad Institute Genomics Platform"/>
            <person name="Cuomo C."/>
            <person name="de Hoog S."/>
            <person name="Gorbushina A."/>
            <person name="Walker B."/>
            <person name="Young S.K."/>
            <person name="Zeng Q."/>
            <person name="Gargeya S."/>
            <person name="Fitzgerald M."/>
            <person name="Haas B."/>
            <person name="Abouelleil A."/>
            <person name="Allen A.W."/>
            <person name="Alvarado L."/>
            <person name="Arachchi H.M."/>
            <person name="Berlin A.M."/>
            <person name="Chapman S.B."/>
            <person name="Gainer-Dewar J."/>
            <person name="Goldberg J."/>
            <person name="Griggs A."/>
            <person name="Gujja S."/>
            <person name="Hansen M."/>
            <person name="Howarth C."/>
            <person name="Imamovic A."/>
            <person name="Ireland A."/>
            <person name="Larimer J."/>
            <person name="McCowan C."/>
            <person name="Murphy C."/>
            <person name="Pearson M."/>
            <person name="Poon T.W."/>
            <person name="Priest M."/>
            <person name="Roberts A."/>
            <person name="Saif S."/>
            <person name="Shea T."/>
            <person name="Sisk P."/>
            <person name="Sykes S."/>
            <person name="Wortman J."/>
            <person name="Nusbaum C."/>
            <person name="Birren B."/>
        </authorList>
    </citation>
    <scope>NUCLEOTIDE SEQUENCE [LARGE SCALE GENOMIC DNA]</scope>
    <source>
        <strain evidence="10 11">CBS 617.96</strain>
    </source>
</reference>
<evidence type="ECO:0000256" key="3">
    <source>
        <dbReference type="ARBA" id="ARBA00022801"/>
    </source>
</evidence>
<comment type="caution">
    <text evidence="10">The sequence shown here is derived from an EMBL/GenBank/DDBJ whole genome shotgun (WGS) entry which is preliminary data.</text>
</comment>
<dbReference type="GeneID" id="19160838"/>
<dbReference type="Proteomes" id="UP000019484">
    <property type="component" value="Unassembled WGS sequence"/>
</dbReference>
<feature type="binding site" evidence="6">
    <location>
        <position position="329"/>
    </location>
    <ligand>
        <name>Mg(2+)</name>
        <dbReference type="ChEBI" id="CHEBI:18420"/>
        <label>1</label>
    </ligand>
</feature>
<dbReference type="OrthoDB" id="498125at2759"/>
<feature type="binding site" evidence="6">
    <location>
        <position position="328"/>
    </location>
    <ligand>
        <name>Mg(2+)</name>
        <dbReference type="ChEBI" id="CHEBI:18420"/>
        <label>1</label>
    </ligand>
</feature>
<name>W9Y8M9_9EURO</name>
<dbReference type="GO" id="GO:0006284">
    <property type="term" value="P:base-excision repair"/>
    <property type="evidence" value="ECO:0007669"/>
    <property type="project" value="TreeGrafter"/>
</dbReference>
<evidence type="ECO:0000256" key="7">
    <source>
        <dbReference type="PIRSR" id="PIRSR604808-3"/>
    </source>
</evidence>
<dbReference type="EMBL" id="AMWN01000005">
    <property type="protein sequence ID" value="EXJ85601.1"/>
    <property type="molecule type" value="Genomic_DNA"/>
</dbReference>
<dbReference type="HOGENOM" id="CLU_060600_0_0_1"/>
<feature type="binding site" evidence="6">
    <location>
        <position position="81"/>
    </location>
    <ligand>
        <name>Mg(2+)</name>
        <dbReference type="ChEBI" id="CHEBI:18420"/>
        <label>1</label>
    </ligand>
</feature>
<dbReference type="Gene3D" id="3.60.10.10">
    <property type="entry name" value="Endonuclease/exonuclease/phosphatase"/>
    <property type="match status" value="1"/>
</dbReference>
<accession>W9Y8M9</accession>
<dbReference type="eggNOG" id="KOG1294">
    <property type="taxonomic scope" value="Eukaryota"/>
</dbReference>
<feature type="active site" evidence="5">
    <location>
        <position position="174"/>
    </location>
</feature>
<sequence>MPPPLKRSWSSTSRSISPPAIRRKISPPATHVADHVHIFSWNVNGVGPLLQKQFSFNPGSLSPLRLFLKRHHWPQLLCLQEVKISSKDAATQRQLEHAANQGQAMDEPTYKVHFSLPRDKYNATGFGGKVHGVATLVRNDFAGKIRVTRRPDWDLEGRVLIHELEGDVVVINGYWVNGTSNPYRNPVTGDVTGSRHDHKLRFHQRTLEEAVQHQEKGRHVILVGDMNIARARIDGYPNLRTSPVQHVKNRADFNAKFFTDDKGMHGIDIFRHLHGDTKKYTYHPRGRRWGESCDRVDLIVVSRSLVDKDTAVTGSDICDSPLDRGHSDHVPLWISVDMSKLDQQQSTPEPDKKG</sequence>
<evidence type="ECO:0000256" key="8">
    <source>
        <dbReference type="SAM" id="MobiDB-lite"/>
    </source>
</evidence>
<feature type="domain" description="Endonuclease/exonuclease/phosphatase" evidence="9">
    <location>
        <begin position="40"/>
        <end position="311"/>
    </location>
</feature>
<dbReference type="RefSeq" id="XP_007725039.1">
    <property type="nucleotide sequence ID" value="XM_007726849.1"/>
</dbReference>
<evidence type="ECO:0000256" key="4">
    <source>
        <dbReference type="ARBA" id="ARBA00022842"/>
    </source>
</evidence>
<comment type="similarity">
    <text evidence="1">Belongs to the DNA repair enzymes AP/ExoA family.</text>
</comment>
<keyword evidence="6" id="KW-0464">Manganese</keyword>
<dbReference type="InterPro" id="IPR036691">
    <property type="entry name" value="Endo/exonu/phosph_ase_sf"/>
</dbReference>
<feature type="site" description="Transition state stabilizer" evidence="7">
    <location>
        <position position="227"/>
    </location>
</feature>
<evidence type="ECO:0000256" key="2">
    <source>
        <dbReference type="ARBA" id="ARBA00022723"/>
    </source>
</evidence>
<dbReference type="GO" id="GO:0005634">
    <property type="term" value="C:nucleus"/>
    <property type="evidence" value="ECO:0007669"/>
    <property type="project" value="TreeGrafter"/>
</dbReference>